<reference evidence="1" key="1">
    <citation type="submission" date="2014-09" db="EMBL/GenBank/DDBJ databases">
        <authorList>
            <person name="Magalhaes I.L.F."/>
            <person name="Oliveira U."/>
            <person name="Santos F.R."/>
            <person name="Vidigal T.H.D.A."/>
            <person name="Brescovit A.D."/>
            <person name="Santos A.J."/>
        </authorList>
    </citation>
    <scope>NUCLEOTIDE SEQUENCE</scope>
    <source>
        <tissue evidence="1">Shoot tissue taken approximately 20 cm above the soil surface</tissue>
    </source>
</reference>
<organism evidence="1">
    <name type="scientific">Arundo donax</name>
    <name type="common">Giant reed</name>
    <name type="synonym">Donax arundinaceus</name>
    <dbReference type="NCBI Taxonomy" id="35708"/>
    <lineage>
        <taxon>Eukaryota</taxon>
        <taxon>Viridiplantae</taxon>
        <taxon>Streptophyta</taxon>
        <taxon>Embryophyta</taxon>
        <taxon>Tracheophyta</taxon>
        <taxon>Spermatophyta</taxon>
        <taxon>Magnoliopsida</taxon>
        <taxon>Liliopsida</taxon>
        <taxon>Poales</taxon>
        <taxon>Poaceae</taxon>
        <taxon>PACMAD clade</taxon>
        <taxon>Arundinoideae</taxon>
        <taxon>Arundineae</taxon>
        <taxon>Arundo</taxon>
    </lineage>
</organism>
<name>A0A0A8ZLY3_ARUDO</name>
<reference evidence="1" key="2">
    <citation type="journal article" date="2015" name="Data Brief">
        <title>Shoot transcriptome of the giant reed, Arundo donax.</title>
        <authorList>
            <person name="Barrero R.A."/>
            <person name="Guerrero F.D."/>
            <person name="Moolhuijzen P."/>
            <person name="Goolsby J.A."/>
            <person name="Tidwell J."/>
            <person name="Bellgard S.E."/>
            <person name="Bellgard M.I."/>
        </authorList>
    </citation>
    <scope>NUCLEOTIDE SEQUENCE</scope>
    <source>
        <tissue evidence="1">Shoot tissue taken approximately 20 cm above the soil surface</tissue>
    </source>
</reference>
<evidence type="ECO:0000313" key="1">
    <source>
        <dbReference type="EMBL" id="JAD39816.1"/>
    </source>
</evidence>
<accession>A0A0A8ZLY3</accession>
<protein>
    <submittedName>
        <fullName evidence="1">Uncharacterized protein</fullName>
    </submittedName>
</protein>
<dbReference type="AlphaFoldDB" id="A0A0A8ZLY3"/>
<sequence>MLIITFFLRGESRKLHDRKNLTLIRPAKQWTSMP</sequence>
<proteinExistence type="predicted"/>
<dbReference type="EMBL" id="GBRH01258079">
    <property type="protein sequence ID" value="JAD39816.1"/>
    <property type="molecule type" value="Transcribed_RNA"/>
</dbReference>